<reference evidence="1" key="1">
    <citation type="submission" date="2017-07" db="EMBL/GenBank/DDBJ databases">
        <title>Taro Niue Genome Assembly and Annotation.</title>
        <authorList>
            <person name="Atibalentja N."/>
            <person name="Keating K."/>
            <person name="Fields C.J."/>
        </authorList>
    </citation>
    <scope>NUCLEOTIDE SEQUENCE</scope>
    <source>
        <strain evidence="1">Niue_2</strain>
        <tissue evidence="1">Leaf</tissue>
    </source>
</reference>
<organism evidence="1 2">
    <name type="scientific">Colocasia esculenta</name>
    <name type="common">Wild taro</name>
    <name type="synonym">Arum esculentum</name>
    <dbReference type="NCBI Taxonomy" id="4460"/>
    <lineage>
        <taxon>Eukaryota</taxon>
        <taxon>Viridiplantae</taxon>
        <taxon>Streptophyta</taxon>
        <taxon>Embryophyta</taxon>
        <taxon>Tracheophyta</taxon>
        <taxon>Spermatophyta</taxon>
        <taxon>Magnoliopsida</taxon>
        <taxon>Liliopsida</taxon>
        <taxon>Araceae</taxon>
        <taxon>Aroideae</taxon>
        <taxon>Colocasieae</taxon>
        <taxon>Colocasia</taxon>
    </lineage>
</organism>
<accession>A0A843XMR4</accession>
<dbReference type="EMBL" id="NMUH01009850">
    <property type="protein sequence ID" value="MQM20473.1"/>
    <property type="molecule type" value="Genomic_DNA"/>
</dbReference>
<evidence type="ECO:0000313" key="2">
    <source>
        <dbReference type="Proteomes" id="UP000652761"/>
    </source>
</evidence>
<proteinExistence type="predicted"/>
<protein>
    <submittedName>
        <fullName evidence="1">Uncharacterized protein</fullName>
    </submittedName>
</protein>
<keyword evidence="2" id="KW-1185">Reference proteome</keyword>
<gene>
    <name evidence="1" type="ORF">Taro_053495</name>
</gene>
<evidence type="ECO:0000313" key="1">
    <source>
        <dbReference type="EMBL" id="MQM20473.1"/>
    </source>
</evidence>
<dbReference type="AlphaFoldDB" id="A0A843XMR4"/>
<comment type="caution">
    <text evidence="1">The sequence shown here is derived from an EMBL/GenBank/DDBJ whole genome shotgun (WGS) entry which is preliminary data.</text>
</comment>
<sequence>MNCFPPIRAVVPTWLEPPHVIQGSGGARNPEDFWPLLSLVSLAAVPASLEPSRRRVPSMTLTCSYGTRGRYAQYHTCAPARQPGWAGSVRVRNSSANSLWILCSLSACNVADVHHRGIALRCWSLLALASAADVVVPTYRRRAAPSSPPPTASFYASSVSGACFFCPRIDRLFFTY</sequence>
<name>A0A843XMR4_COLES</name>
<dbReference type="Proteomes" id="UP000652761">
    <property type="component" value="Unassembled WGS sequence"/>
</dbReference>